<comment type="caution">
    <text evidence="4">The sequence shown here is derived from an EMBL/GenBank/DDBJ whole genome shotgun (WGS) entry which is preliminary data.</text>
</comment>
<comment type="subunit">
    <text evidence="2">DNA polymerase III contains a core (composed of alpha, epsilon and theta chains) that associates with a tau subunit. This core dimerizes to form the POLIII' complex. PolIII' associates with the gamma complex (composed of gamma, delta, delta', psi and chi chains) and with the beta chain to form the complete DNA polymerase III complex.</text>
</comment>
<dbReference type="GO" id="GO:0005829">
    <property type="term" value="C:cytosol"/>
    <property type="evidence" value="ECO:0007669"/>
    <property type="project" value="TreeGrafter"/>
</dbReference>
<dbReference type="PANTHER" id="PTHR30231">
    <property type="entry name" value="DNA POLYMERASE III SUBUNIT EPSILON"/>
    <property type="match status" value="1"/>
</dbReference>
<evidence type="ECO:0000313" key="5">
    <source>
        <dbReference type="Proteomes" id="UP000483362"/>
    </source>
</evidence>
<gene>
    <name evidence="4" type="ORF">FYJ29_00925</name>
</gene>
<name>A0A6L5X7T4_9BACT</name>
<dbReference type="Proteomes" id="UP000483362">
    <property type="component" value="Unassembled WGS sequence"/>
</dbReference>
<evidence type="ECO:0000259" key="3">
    <source>
        <dbReference type="SMART" id="SM00479"/>
    </source>
</evidence>
<evidence type="ECO:0000313" key="4">
    <source>
        <dbReference type="EMBL" id="MSS16340.1"/>
    </source>
</evidence>
<feature type="domain" description="Exonuclease" evidence="3">
    <location>
        <begin position="3"/>
        <end position="165"/>
    </location>
</feature>
<proteinExistence type="predicted"/>
<dbReference type="Gene3D" id="3.30.420.10">
    <property type="entry name" value="Ribonuclease H-like superfamily/Ribonuclease H"/>
    <property type="match status" value="1"/>
</dbReference>
<organism evidence="4 5">
    <name type="scientific">Sodaliphilus pleomorphus</name>
    <dbReference type="NCBI Taxonomy" id="2606626"/>
    <lineage>
        <taxon>Bacteria</taxon>
        <taxon>Pseudomonadati</taxon>
        <taxon>Bacteroidota</taxon>
        <taxon>Bacteroidia</taxon>
        <taxon>Bacteroidales</taxon>
        <taxon>Muribaculaceae</taxon>
        <taxon>Sodaliphilus</taxon>
    </lineage>
</organism>
<dbReference type="SUPFAM" id="SSF53098">
    <property type="entry name" value="Ribonuclease H-like"/>
    <property type="match status" value="1"/>
</dbReference>
<dbReference type="InterPro" id="IPR013520">
    <property type="entry name" value="Ribonucl_H"/>
</dbReference>
<dbReference type="AlphaFoldDB" id="A0A6L5X7T4"/>
<sequence>MDDFAAIDFETANGQPSSVCSVGVVVVRGGVIVDECYSLICPEPDYYSWYNTRVHGLTKRDTAQAPAFPEVWAGIAPRIAGLTLVAHNKAFDERCLKAVFRTYGMDYPDYPFACTLAAARRKWKRGTVPNHSLDTIAQLCGFELKRHHNALADAEACAAIAMKIM</sequence>
<keyword evidence="5" id="KW-1185">Reference proteome</keyword>
<accession>A0A6L5X7T4</accession>
<dbReference type="RefSeq" id="WP_154327875.1">
    <property type="nucleotide sequence ID" value="NZ_CP045696.1"/>
</dbReference>
<dbReference type="SMART" id="SM00479">
    <property type="entry name" value="EXOIII"/>
    <property type="match status" value="1"/>
</dbReference>
<dbReference type="GO" id="GO:0008408">
    <property type="term" value="F:3'-5' exonuclease activity"/>
    <property type="evidence" value="ECO:0007669"/>
    <property type="project" value="TreeGrafter"/>
</dbReference>
<dbReference type="GO" id="GO:0003676">
    <property type="term" value="F:nucleic acid binding"/>
    <property type="evidence" value="ECO:0007669"/>
    <property type="project" value="InterPro"/>
</dbReference>
<dbReference type="EMBL" id="VULT01000001">
    <property type="protein sequence ID" value="MSS16340.1"/>
    <property type="molecule type" value="Genomic_DNA"/>
</dbReference>
<comment type="function">
    <text evidence="1">DNA polymerase III is a complex, multichain enzyme responsible for most of the replicative synthesis in bacteria. The epsilon subunit contain the editing function and is a proofreading 3'-5' exonuclease.</text>
</comment>
<dbReference type="InterPro" id="IPR012337">
    <property type="entry name" value="RNaseH-like_sf"/>
</dbReference>
<dbReference type="PANTHER" id="PTHR30231:SF42">
    <property type="entry name" value="EXONUCLEASE"/>
    <property type="match status" value="1"/>
</dbReference>
<reference evidence="4 5" key="1">
    <citation type="submission" date="2019-08" db="EMBL/GenBank/DDBJ databases">
        <title>In-depth cultivation of the pig gut microbiome towards novel bacterial diversity and tailored functional studies.</title>
        <authorList>
            <person name="Wylensek D."/>
            <person name="Hitch T.C.A."/>
            <person name="Clavel T."/>
        </authorList>
    </citation>
    <scope>NUCLEOTIDE SEQUENCE [LARGE SCALE GENOMIC DNA]</scope>
    <source>
        <strain evidence="4 5">Oil-RF-744-WCA-WT-10</strain>
    </source>
</reference>
<dbReference type="Pfam" id="PF00929">
    <property type="entry name" value="RNase_T"/>
    <property type="match status" value="1"/>
</dbReference>
<dbReference type="InterPro" id="IPR036397">
    <property type="entry name" value="RNaseH_sf"/>
</dbReference>
<protein>
    <recommendedName>
        <fullName evidence="3">Exonuclease domain-containing protein</fullName>
    </recommendedName>
</protein>
<evidence type="ECO:0000256" key="2">
    <source>
        <dbReference type="ARBA" id="ARBA00026073"/>
    </source>
</evidence>
<dbReference type="GO" id="GO:0006259">
    <property type="term" value="P:DNA metabolic process"/>
    <property type="evidence" value="ECO:0007669"/>
    <property type="project" value="UniProtKB-ARBA"/>
</dbReference>
<evidence type="ECO:0000256" key="1">
    <source>
        <dbReference type="ARBA" id="ARBA00025483"/>
    </source>
</evidence>
<dbReference type="FunFam" id="3.30.420.10:FF:000045">
    <property type="entry name" value="3'-5' exonuclease DinG"/>
    <property type="match status" value="1"/>
</dbReference>